<dbReference type="Pfam" id="PF20714">
    <property type="entry name" value="HTH_64"/>
    <property type="match status" value="1"/>
</dbReference>
<evidence type="ECO:0000256" key="4">
    <source>
        <dbReference type="ARBA" id="ARBA00023012"/>
    </source>
</evidence>
<keyword evidence="2 9" id="KW-0963">Cytoplasm</keyword>
<evidence type="ECO:0000256" key="2">
    <source>
        <dbReference type="ARBA" id="ARBA00022490"/>
    </source>
</evidence>
<evidence type="ECO:0000256" key="9">
    <source>
        <dbReference type="PIRNR" id="PIRNR006171"/>
    </source>
</evidence>
<dbReference type="GO" id="GO:0005737">
    <property type="term" value="C:cytoplasm"/>
    <property type="evidence" value="ECO:0007669"/>
    <property type="project" value="UniProtKB-SubCell"/>
</dbReference>
<dbReference type="EMBL" id="PDGH01000027">
    <property type="protein sequence ID" value="POB49634.1"/>
    <property type="molecule type" value="Genomic_DNA"/>
</dbReference>
<evidence type="ECO:0000256" key="3">
    <source>
        <dbReference type="ARBA" id="ARBA00022553"/>
    </source>
</evidence>
<sequence>MSMIKVVIVEDDERIAELHQFFIAQLDNFEVIGIAANLTTAEQLIIAAKPDLVIIDNYLPDGLGVELVQRCLVLQPKPECIVITAANDANTVHLAHRYGAFDYLVKPVNYTRLQASLLRLMKMKQLVDSQKMVKQSELDGIFHSTELVVDEASGVDEFTLQQVVSLFPHGHSEHTAASVAALLGVSKSTARRYLDKAVERGDLYAFLAHGKVGRPTRCYRNKPFAV</sequence>
<keyword evidence="7 9" id="KW-0010">Activator</keyword>
<dbReference type="InterPro" id="IPR001789">
    <property type="entry name" value="Sig_transdc_resp-reg_receiver"/>
</dbReference>
<evidence type="ECO:0000256" key="1">
    <source>
        <dbReference type="ARBA" id="ARBA00004496"/>
    </source>
</evidence>
<dbReference type="InterPro" id="IPR051271">
    <property type="entry name" value="2C-system_Tx_regulators"/>
</dbReference>
<dbReference type="Pfam" id="PF00072">
    <property type="entry name" value="Response_reg"/>
    <property type="match status" value="1"/>
</dbReference>
<evidence type="ECO:0000256" key="5">
    <source>
        <dbReference type="ARBA" id="ARBA00023015"/>
    </source>
</evidence>
<gene>
    <name evidence="12" type="ORF">CRN52_02570</name>
</gene>
<dbReference type="SUPFAM" id="SSF52172">
    <property type="entry name" value="CheY-like"/>
    <property type="match status" value="1"/>
</dbReference>
<keyword evidence="6 9" id="KW-0238">DNA-binding</keyword>
<dbReference type="AlphaFoldDB" id="A0A2S3R7F1"/>
<dbReference type="GO" id="GO:0003677">
    <property type="term" value="F:DNA binding"/>
    <property type="evidence" value="ECO:0007669"/>
    <property type="project" value="UniProtKB-KW"/>
</dbReference>
<organism evidence="12 13">
    <name type="scientific">Vibrio vulnificus</name>
    <dbReference type="NCBI Taxonomy" id="672"/>
    <lineage>
        <taxon>Bacteria</taxon>
        <taxon>Pseudomonadati</taxon>
        <taxon>Pseudomonadota</taxon>
        <taxon>Gammaproteobacteria</taxon>
        <taxon>Vibrionales</taxon>
        <taxon>Vibrionaceae</taxon>
        <taxon>Vibrio</taxon>
    </lineage>
</organism>
<evidence type="ECO:0000256" key="6">
    <source>
        <dbReference type="ARBA" id="ARBA00023125"/>
    </source>
</evidence>
<dbReference type="GO" id="GO:0003700">
    <property type="term" value="F:DNA-binding transcription factor activity"/>
    <property type="evidence" value="ECO:0007669"/>
    <property type="project" value="InterPro"/>
</dbReference>
<evidence type="ECO:0000313" key="13">
    <source>
        <dbReference type="Proteomes" id="UP000237466"/>
    </source>
</evidence>
<evidence type="ECO:0000256" key="8">
    <source>
        <dbReference type="ARBA" id="ARBA00023163"/>
    </source>
</evidence>
<evidence type="ECO:0000313" key="12">
    <source>
        <dbReference type="EMBL" id="POB49634.1"/>
    </source>
</evidence>
<comment type="subcellular location">
    <subcellularLocation>
        <location evidence="1 9">Cytoplasm</location>
    </subcellularLocation>
</comment>
<dbReference type="PIRSF" id="PIRSF006171">
    <property type="entry name" value="RR_citrat_malat"/>
    <property type="match status" value="1"/>
</dbReference>
<dbReference type="InterPro" id="IPR011006">
    <property type="entry name" value="CheY-like_superfamily"/>
</dbReference>
<dbReference type="SMART" id="SM00448">
    <property type="entry name" value="REC"/>
    <property type="match status" value="1"/>
</dbReference>
<evidence type="ECO:0000256" key="7">
    <source>
        <dbReference type="ARBA" id="ARBA00023159"/>
    </source>
</evidence>
<feature type="modified residue" description="4-aspartylphosphate" evidence="10">
    <location>
        <position position="56"/>
    </location>
</feature>
<evidence type="ECO:0000256" key="10">
    <source>
        <dbReference type="PROSITE-ProRule" id="PRU00169"/>
    </source>
</evidence>
<keyword evidence="3 10" id="KW-0597">Phosphoprotein</keyword>
<proteinExistence type="predicted"/>
<feature type="domain" description="Response regulatory" evidence="11">
    <location>
        <begin position="5"/>
        <end position="121"/>
    </location>
</feature>
<dbReference type="InterPro" id="IPR048714">
    <property type="entry name" value="DpiA-like_HTH"/>
</dbReference>
<keyword evidence="4 9" id="KW-0902">Two-component regulatory system</keyword>
<name>A0A2S3R7F1_VIBVL</name>
<evidence type="ECO:0000259" key="11">
    <source>
        <dbReference type="PROSITE" id="PS50110"/>
    </source>
</evidence>
<comment type="caution">
    <text evidence="12">The sequence shown here is derived from an EMBL/GenBank/DDBJ whole genome shotgun (WGS) entry which is preliminary data.</text>
</comment>
<keyword evidence="8 9" id="KW-0804">Transcription</keyword>
<accession>A0A2S3R7F1</accession>
<dbReference type="Gene3D" id="3.40.50.2300">
    <property type="match status" value="1"/>
</dbReference>
<keyword evidence="5 9" id="KW-0805">Transcription regulation</keyword>
<dbReference type="InterPro" id="IPR024187">
    <property type="entry name" value="Sig_transdc_resp-reg_cit/mal"/>
</dbReference>
<dbReference type="Proteomes" id="UP000237466">
    <property type="component" value="Unassembled WGS sequence"/>
</dbReference>
<dbReference type="Gene3D" id="1.10.10.10">
    <property type="entry name" value="Winged helix-like DNA-binding domain superfamily/Winged helix DNA-binding domain"/>
    <property type="match status" value="1"/>
</dbReference>
<dbReference type="PANTHER" id="PTHR45526:SF1">
    <property type="entry name" value="TRANSCRIPTIONAL REGULATORY PROTEIN DCUR-RELATED"/>
    <property type="match status" value="1"/>
</dbReference>
<dbReference type="InterPro" id="IPR036388">
    <property type="entry name" value="WH-like_DNA-bd_sf"/>
</dbReference>
<protein>
    <recommendedName>
        <fullName evidence="9">Transcriptional regulatory protein</fullName>
    </recommendedName>
</protein>
<reference evidence="12 13" key="1">
    <citation type="journal article" date="2018" name="Front. Microbiol.">
        <title>Phylogeny of Vibrio vulnificus from the Analysis of the Core-Genome: Implications for Intra-Species Taxonomy.</title>
        <authorList>
            <person name="Roig F.J."/>
            <person name="Gonzalez-Candelas F."/>
            <person name="Sanjuan E."/>
            <person name="Fouz B."/>
            <person name="Feil E.J."/>
            <person name="Llorens C."/>
            <person name="Baker-Austin C."/>
            <person name="Oliver J.D."/>
            <person name="Danin-Poleg Y."/>
            <person name="Gibas C.J."/>
            <person name="Kashi Y."/>
            <person name="Gulig P.A."/>
            <person name="Morrison S.S."/>
            <person name="Amaro C."/>
        </authorList>
    </citation>
    <scope>NUCLEOTIDE SEQUENCE [LARGE SCALE GENOMIC DNA]</scope>
    <source>
        <strain evidence="12 13">CECT4608</strain>
    </source>
</reference>
<dbReference type="PANTHER" id="PTHR45526">
    <property type="entry name" value="TRANSCRIPTIONAL REGULATORY PROTEIN DPIA"/>
    <property type="match status" value="1"/>
</dbReference>
<dbReference type="GO" id="GO:0000156">
    <property type="term" value="F:phosphorelay response regulator activity"/>
    <property type="evidence" value="ECO:0007669"/>
    <property type="project" value="TreeGrafter"/>
</dbReference>
<dbReference type="PROSITE" id="PS50110">
    <property type="entry name" value="RESPONSE_REGULATORY"/>
    <property type="match status" value="1"/>
</dbReference>